<proteinExistence type="predicted"/>
<evidence type="ECO:0000256" key="2">
    <source>
        <dbReference type="SAM" id="Phobius"/>
    </source>
</evidence>
<dbReference type="AlphaFoldDB" id="A0A0G0U5E6"/>
<name>A0A0G0U5E6_9BACT</name>
<sequence>QMMNKNTKIILSVLGIGAVVVPAIFLILFTKNSAVETNLPSENRTIDQKSIESAVDKIQPKEPQFPSPSPATPSAEKNQSQKPESTKSAQ</sequence>
<protein>
    <submittedName>
        <fullName evidence="3">Uncharacterized protein</fullName>
    </submittedName>
</protein>
<evidence type="ECO:0000313" key="3">
    <source>
        <dbReference type="EMBL" id="KKR54695.1"/>
    </source>
</evidence>
<evidence type="ECO:0000313" key="4">
    <source>
        <dbReference type="Proteomes" id="UP000034489"/>
    </source>
</evidence>
<feature type="transmembrane region" description="Helical" evidence="2">
    <location>
        <begin position="9"/>
        <end position="29"/>
    </location>
</feature>
<keyword evidence="2" id="KW-0472">Membrane</keyword>
<dbReference type="Proteomes" id="UP000034489">
    <property type="component" value="Unassembled WGS sequence"/>
</dbReference>
<keyword evidence="2" id="KW-0812">Transmembrane</keyword>
<feature type="compositionally biased region" description="Polar residues" evidence="1">
    <location>
        <begin position="75"/>
        <end position="90"/>
    </location>
</feature>
<feature type="compositionally biased region" description="Basic and acidic residues" evidence="1">
    <location>
        <begin position="44"/>
        <end position="60"/>
    </location>
</feature>
<gene>
    <name evidence="3" type="ORF">UT92_C0014G0001</name>
</gene>
<reference evidence="3 4" key="1">
    <citation type="journal article" date="2015" name="Nature">
        <title>rRNA introns, odd ribosomes, and small enigmatic genomes across a large radiation of phyla.</title>
        <authorList>
            <person name="Brown C.T."/>
            <person name="Hug L.A."/>
            <person name="Thomas B.C."/>
            <person name="Sharon I."/>
            <person name="Castelle C.J."/>
            <person name="Singh A."/>
            <person name="Wilkins M.J."/>
            <person name="Williams K.H."/>
            <person name="Banfield J.F."/>
        </authorList>
    </citation>
    <scope>NUCLEOTIDE SEQUENCE [LARGE SCALE GENOMIC DNA]</scope>
</reference>
<accession>A0A0G0U5E6</accession>
<comment type="caution">
    <text evidence="3">The sequence shown here is derived from an EMBL/GenBank/DDBJ whole genome shotgun (WGS) entry which is preliminary data.</text>
</comment>
<dbReference type="EMBL" id="LBYQ01000014">
    <property type="protein sequence ID" value="KKR54695.1"/>
    <property type="molecule type" value="Genomic_DNA"/>
</dbReference>
<feature type="non-terminal residue" evidence="3">
    <location>
        <position position="1"/>
    </location>
</feature>
<feature type="region of interest" description="Disordered" evidence="1">
    <location>
        <begin position="40"/>
        <end position="90"/>
    </location>
</feature>
<evidence type="ECO:0000256" key="1">
    <source>
        <dbReference type="SAM" id="MobiDB-lite"/>
    </source>
</evidence>
<keyword evidence="2" id="KW-1133">Transmembrane helix</keyword>
<organism evidence="3 4">
    <name type="scientific">Candidatus Curtissbacteria bacterium GW2011_GWA1_40_24</name>
    <dbReference type="NCBI Taxonomy" id="1618406"/>
    <lineage>
        <taxon>Bacteria</taxon>
        <taxon>Candidatus Curtissiibacteriota</taxon>
    </lineage>
</organism>